<dbReference type="EMBL" id="LRGB01015715">
    <property type="protein sequence ID" value="KZR98820.1"/>
    <property type="molecule type" value="Genomic_DNA"/>
</dbReference>
<accession>A0A162BXZ4</accession>
<reference evidence="2 3" key="1">
    <citation type="submission" date="2016-03" db="EMBL/GenBank/DDBJ databases">
        <title>EvidentialGene: Evidence-directed Construction of Genes on Genomes.</title>
        <authorList>
            <person name="Gilbert D.G."/>
            <person name="Choi J.-H."/>
            <person name="Mockaitis K."/>
            <person name="Colbourne J."/>
            <person name="Pfrender M."/>
        </authorList>
    </citation>
    <scope>NUCLEOTIDE SEQUENCE [LARGE SCALE GENOMIC DNA]</scope>
    <source>
        <strain evidence="2 3">Xinb3</strain>
        <tissue evidence="2">Complete organism</tissue>
    </source>
</reference>
<evidence type="ECO:0000313" key="2">
    <source>
        <dbReference type="EMBL" id="KZR98820.1"/>
    </source>
</evidence>
<feature type="signal peptide" evidence="1">
    <location>
        <begin position="1"/>
        <end position="21"/>
    </location>
</feature>
<organism evidence="2 3">
    <name type="scientific">Daphnia magna</name>
    <dbReference type="NCBI Taxonomy" id="35525"/>
    <lineage>
        <taxon>Eukaryota</taxon>
        <taxon>Metazoa</taxon>
        <taxon>Ecdysozoa</taxon>
        <taxon>Arthropoda</taxon>
        <taxon>Crustacea</taxon>
        <taxon>Branchiopoda</taxon>
        <taxon>Diplostraca</taxon>
        <taxon>Cladocera</taxon>
        <taxon>Anomopoda</taxon>
        <taxon>Daphniidae</taxon>
        <taxon>Daphnia</taxon>
    </lineage>
</organism>
<keyword evidence="3" id="KW-1185">Reference proteome</keyword>
<evidence type="ECO:0000256" key="1">
    <source>
        <dbReference type="SAM" id="SignalP"/>
    </source>
</evidence>
<gene>
    <name evidence="2" type="ORF">APZ42_005583</name>
</gene>
<keyword evidence="1" id="KW-0732">Signal</keyword>
<feature type="chain" id="PRO_5007832663" evidence="1">
    <location>
        <begin position="22"/>
        <end position="86"/>
    </location>
</feature>
<comment type="caution">
    <text evidence="2">The sequence shown here is derived from an EMBL/GenBank/DDBJ whole genome shotgun (WGS) entry which is preliminary data.</text>
</comment>
<proteinExistence type="predicted"/>
<protein>
    <submittedName>
        <fullName evidence="2">Uncharacterized protein</fullName>
    </submittedName>
</protein>
<name>A0A162BXZ4_9CRUS</name>
<dbReference type="Proteomes" id="UP000076858">
    <property type="component" value="Unassembled WGS sequence"/>
</dbReference>
<sequence length="86" mass="9864">MWRKMTFIKVIMFILTKISNGNVLIEVCVDISGYTPLLLLLPALELFRNHVHLVSSPRRSLVSQLIYPLPLLQFRPFEGLIPFGPT</sequence>
<dbReference type="AlphaFoldDB" id="A0A162BXZ4"/>
<evidence type="ECO:0000313" key="3">
    <source>
        <dbReference type="Proteomes" id="UP000076858"/>
    </source>
</evidence>